<keyword evidence="5 8" id="KW-0812">Transmembrane</keyword>
<dbReference type="InterPro" id="IPR042094">
    <property type="entry name" value="T2SS_GspF_sf"/>
</dbReference>
<evidence type="ECO:0000256" key="5">
    <source>
        <dbReference type="ARBA" id="ARBA00022692"/>
    </source>
</evidence>
<evidence type="ECO:0000256" key="6">
    <source>
        <dbReference type="ARBA" id="ARBA00022989"/>
    </source>
</evidence>
<feature type="transmembrane region" description="Helical" evidence="8">
    <location>
        <begin position="212"/>
        <end position="231"/>
    </location>
</feature>
<evidence type="ECO:0000256" key="2">
    <source>
        <dbReference type="ARBA" id="ARBA00005745"/>
    </source>
</evidence>
<dbReference type="GO" id="GO:0015628">
    <property type="term" value="P:protein secretion by the type II secretion system"/>
    <property type="evidence" value="ECO:0007669"/>
    <property type="project" value="TreeGrafter"/>
</dbReference>
<dbReference type="PANTHER" id="PTHR30012">
    <property type="entry name" value="GENERAL SECRETION PATHWAY PROTEIN"/>
    <property type="match status" value="1"/>
</dbReference>
<dbReference type="GO" id="GO:0005886">
    <property type="term" value="C:plasma membrane"/>
    <property type="evidence" value="ECO:0007669"/>
    <property type="project" value="UniProtKB-SubCell"/>
</dbReference>
<dbReference type="InterPro" id="IPR018076">
    <property type="entry name" value="T2SS_GspF_dom"/>
</dbReference>
<dbReference type="PANTHER" id="PTHR30012:SF7">
    <property type="entry name" value="PROTEIN TRANSPORT PROTEIN HOFC HOMOLOG"/>
    <property type="match status" value="1"/>
</dbReference>
<dbReference type="Gene3D" id="1.20.81.30">
    <property type="entry name" value="Type II secretion system (T2SS), domain F"/>
    <property type="match status" value="2"/>
</dbReference>
<feature type="transmembrane region" description="Helical" evidence="8">
    <location>
        <begin position="159"/>
        <end position="181"/>
    </location>
</feature>
<keyword evidence="6 8" id="KW-1133">Transmembrane helix</keyword>
<feature type="domain" description="Type II secretion system protein GspF" evidence="9">
    <location>
        <begin position="263"/>
        <end position="384"/>
    </location>
</feature>
<comment type="subcellular location">
    <subcellularLocation>
        <location evidence="1">Cell inner membrane</location>
        <topology evidence="1">Multi-pass membrane protein</topology>
    </subcellularLocation>
</comment>
<protein>
    <recommendedName>
        <fullName evidence="9">Type II secretion system protein GspF domain-containing protein</fullName>
    </recommendedName>
</protein>
<keyword evidence="3" id="KW-1003">Cell membrane</keyword>
<dbReference type="RefSeq" id="WP_152836676.1">
    <property type="nucleotide sequence ID" value="NZ_WHUG01000001.1"/>
</dbReference>
<feature type="transmembrane region" description="Helical" evidence="8">
    <location>
        <begin position="365"/>
        <end position="385"/>
    </location>
</feature>
<evidence type="ECO:0000313" key="10">
    <source>
        <dbReference type="EMBL" id="MQA37349.1"/>
    </source>
</evidence>
<comment type="caution">
    <text evidence="10">The sequence shown here is derived from an EMBL/GenBank/DDBJ whole genome shotgun (WGS) entry which is preliminary data.</text>
</comment>
<organism evidence="10 11">
    <name type="scientific">Rugamonas aquatica</name>
    <dbReference type="NCBI Taxonomy" id="2743357"/>
    <lineage>
        <taxon>Bacteria</taxon>
        <taxon>Pseudomonadati</taxon>
        <taxon>Pseudomonadota</taxon>
        <taxon>Betaproteobacteria</taxon>
        <taxon>Burkholderiales</taxon>
        <taxon>Oxalobacteraceae</taxon>
        <taxon>Telluria group</taxon>
        <taxon>Rugamonas</taxon>
    </lineage>
</organism>
<dbReference type="EMBL" id="WHUG01000001">
    <property type="protein sequence ID" value="MQA37349.1"/>
    <property type="molecule type" value="Genomic_DNA"/>
</dbReference>
<reference evidence="10 11" key="1">
    <citation type="submission" date="2019-10" db="EMBL/GenBank/DDBJ databases">
        <title>Two novel species isolated from a subtropical stream in China.</title>
        <authorList>
            <person name="Lu H."/>
        </authorList>
    </citation>
    <scope>NUCLEOTIDE SEQUENCE [LARGE SCALE GENOMIC DNA]</scope>
    <source>
        <strain evidence="10 11">FT29W</strain>
    </source>
</reference>
<keyword evidence="7 8" id="KW-0472">Membrane</keyword>
<dbReference type="PRINTS" id="PR00812">
    <property type="entry name" value="BCTERIALGSPF"/>
</dbReference>
<comment type="similarity">
    <text evidence="2">Belongs to the GSP F family.</text>
</comment>
<dbReference type="AlphaFoldDB" id="A0A6A7MX83"/>
<evidence type="ECO:0000256" key="8">
    <source>
        <dbReference type="SAM" id="Phobius"/>
    </source>
</evidence>
<name>A0A6A7MX83_9BURK</name>
<keyword evidence="4" id="KW-0997">Cell inner membrane</keyword>
<feature type="domain" description="Type II secretion system protein GspF" evidence="9">
    <location>
        <begin position="59"/>
        <end position="182"/>
    </location>
</feature>
<accession>A0A6A7MX83</accession>
<gene>
    <name evidence="10" type="ORF">GEV02_04245</name>
</gene>
<proteinExistence type="inferred from homology"/>
<dbReference type="InterPro" id="IPR003004">
    <property type="entry name" value="GspF/PilC"/>
</dbReference>
<dbReference type="Proteomes" id="UP000440498">
    <property type="component" value="Unassembled WGS sequence"/>
</dbReference>
<evidence type="ECO:0000256" key="7">
    <source>
        <dbReference type="ARBA" id="ARBA00023136"/>
    </source>
</evidence>
<sequence>MQFKVRIFDAASASWTERLAEGASADAVQQALERQGVTVLSVAAAGAAPRRRHFDVVLFCDELCTLLSSGMSLVEAIETLGAKDGDSYKHTVLLEIQQRLLEGKPFSSALELNQFGFPLLLIASMRASERSSRVEEALREFAAYERVGRDLSKKIVSAAIYPALVVGFGMAVSLFMLSYVVPRFARVYEDFANSISTPTLILIRVGSALGDHLALLLAALAALLAATALAYRGGQLQRAAWWCLRRYALVHDYLRRYQLSRIFQTMAMLLNGGYTISDAIPLASHLAFEGPLRQQLLGAQALVGQGRRLSLAFAEHGLTDNVTLRLLQVGERSGNLAHTMEIIAHTYRQEVMLFVERTARIAEPLLLMAVGVMIGALIILMYMPVFDLAGGM</sequence>
<evidence type="ECO:0000256" key="3">
    <source>
        <dbReference type="ARBA" id="ARBA00022475"/>
    </source>
</evidence>
<evidence type="ECO:0000313" key="11">
    <source>
        <dbReference type="Proteomes" id="UP000440498"/>
    </source>
</evidence>
<keyword evidence="11" id="KW-1185">Reference proteome</keyword>
<evidence type="ECO:0000256" key="1">
    <source>
        <dbReference type="ARBA" id="ARBA00004429"/>
    </source>
</evidence>
<evidence type="ECO:0000259" key="9">
    <source>
        <dbReference type="Pfam" id="PF00482"/>
    </source>
</evidence>
<dbReference type="Pfam" id="PF00482">
    <property type="entry name" value="T2SSF"/>
    <property type="match status" value="2"/>
</dbReference>
<evidence type="ECO:0000256" key="4">
    <source>
        <dbReference type="ARBA" id="ARBA00022519"/>
    </source>
</evidence>